<dbReference type="EMBL" id="FNSO01000004">
    <property type="protein sequence ID" value="SED37697.1"/>
    <property type="molecule type" value="Genomic_DNA"/>
</dbReference>
<keyword evidence="2" id="KW-1015">Disulfide bond</keyword>
<proteinExistence type="predicted"/>
<protein>
    <submittedName>
        <fullName evidence="5">GDSL-like Lipase/Acylhydrolase family protein</fullName>
    </submittedName>
</protein>
<feature type="signal peptide" evidence="3">
    <location>
        <begin position="1"/>
        <end position="26"/>
    </location>
</feature>
<feature type="active site" description="Nucleophile" evidence="1">
    <location>
        <position position="38"/>
    </location>
</feature>
<dbReference type="Proteomes" id="UP000199622">
    <property type="component" value="Unassembled WGS sequence"/>
</dbReference>
<dbReference type="STRING" id="208445.SAMN04489727_7622"/>
<accession>A0A1H5A623</accession>
<evidence type="ECO:0000313" key="5">
    <source>
        <dbReference type="EMBL" id="SED37697.1"/>
    </source>
</evidence>
<dbReference type="InterPro" id="IPR036514">
    <property type="entry name" value="SGNH_hydro_sf"/>
</dbReference>
<gene>
    <name evidence="5" type="ORF">SAMN04489727_7622</name>
</gene>
<evidence type="ECO:0000313" key="6">
    <source>
        <dbReference type="Proteomes" id="UP000199622"/>
    </source>
</evidence>
<dbReference type="InterPro" id="IPR037460">
    <property type="entry name" value="SEST-like"/>
</dbReference>
<feature type="disulfide bond" evidence="2">
    <location>
        <begin position="55"/>
        <end position="79"/>
    </location>
</feature>
<dbReference type="Gene3D" id="3.40.50.1110">
    <property type="entry name" value="SGNH hydrolase"/>
    <property type="match status" value="1"/>
</dbReference>
<dbReference type="SUPFAM" id="SSF52266">
    <property type="entry name" value="SGNH hydrolase"/>
    <property type="match status" value="1"/>
</dbReference>
<evidence type="ECO:0000256" key="3">
    <source>
        <dbReference type="SAM" id="SignalP"/>
    </source>
</evidence>
<dbReference type="InterPro" id="IPR013830">
    <property type="entry name" value="SGNH_hydro"/>
</dbReference>
<name>A0A1H5A623_9PSEU</name>
<dbReference type="CDD" id="cd01823">
    <property type="entry name" value="SEST_like"/>
    <property type="match status" value="1"/>
</dbReference>
<feature type="chain" id="PRO_5011524890" evidence="3">
    <location>
        <begin position="27"/>
        <end position="283"/>
    </location>
</feature>
<evidence type="ECO:0000256" key="2">
    <source>
        <dbReference type="PIRSR" id="PIRSR637460-2"/>
    </source>
</evidence>
<feature type="domain" description="SGNH hydrolase-type esterase" evidence="4">
    <location>
        <begin position="34"/>
        <end position="270"/>
    </location>
</feature>
<dbReference type="PANTHER" id="PTHR37981">
    <property type="entry name" value="LIPASE 2"/>
    <property type="match status" value="1"/>
</dbReference>
<sequence>MRVRTTAFIAIMVTALTGAAAGPAAAATPGEYVALGDSAAAGPLIPPPDLSSPGCLRSLLDYPHVAAKQLGVPLKDVTCSGATTADMTAPQQTSSGPVPPQLDALSAQTRTVTLTIGGNDVGLVGAATSCINLLPGIVPDCVDRYTAGGHDQLAEKIAAFEPVWGALLDAIHAKAPNADVYVAGYGTYLPRNGCWPIAPLTPRDANYIQGSIDRTNAALARQAAAHDAHYVDVRTASIGHDVCKLPGVKWFESVIPTAIAAPLHPNADGMVAIGGLVASAISG</sequence>
<organism evidence="5 6">
    <name type="scientific">Amycolatopsis tolypomycina</name>
    <dbReference type="NCBI Taxonomy" id="208445"/>
    <lineage>
        <taxon>Bacteria</taxon>
        <taxon>Bacillati</taxon>
        <taxon>Actinomycetota</taxon>
        <taxon>Actinomycetes</taxon>
        <taxon>Pseudonocardiales</taxon>
        <taxon>Pseudonocardiaceae</taxon>
        <taxon>Amycolatopsis</taxon>
    </lineage>
</organism>
<feature type="disulfide bond" evidence="2">
    <location>
        <begin position="194"/>
        <end position="243"/>
    </location>
</feature>
<keyword evidence="3" id="KW-0732">Signal</keyword>
<dbReference type="GO" id="GO:0019433">
    <property type="term" value="P:triglyceride catabolic process"/>
    <property type="evidence" value="ECO:0007669"/>
    <property type="project" value="TreeGrafter"/>
</dbReference>
<evidence type="ECO:0000259" key="4">
    <source>
        <dbReference type="Pfam" id="PF13472"/>
    </source>
</evidence>
<dbReference type="Pfam" id="PF13472">
    <property type="entry name" value="Lipase_GDSL_2"/>
    <property type="match status" value="1"/>
</dbReference>
<dbReference type="PANTHER" id="PTHR37981:SF1">
    <property type="entry name" value="SGNH HYDROLASE-TYPE ESTERASE DOMAIN-CONTAINING PROTEIN"/>
    <property type="match status" value="1"/>
</dbReference>
<feature type="active site" evidence="1">
    <location>
        <position position="264"/>
    </location>
</feature>
<keyword evidence="5" id="KW-0378">Hydrolase</keyword>
<reference evidence="6" key="1">
    <citation type="submission" date="2016-10" db="EMBL/GenBank/DDBJ databases">
        <authorList>
            <person name="Varghese N."/>
            <person name="Submissions S."/>
        </authorList>
    </citation>
    <scope>NUCLEOTIDE SEQUENCE [LARGE SCALE GENOMIC DNA]</scope>
    <source>
        <strain evidence="6">DSM 44544</strain>
    </source>
</reference>
<keyword evidence="6" id="KW-1185">Reference proteome</keyword>
<feature type="disulfide bond" evidence="2">
    <location>
        <begin position="130"/>
        <end position="141"/>
    </location>
</feature>
<evidence type="ECO:0000256" key="1">
    <source>
        <dbReference type="PIRSR" id="PIRSR637460-1"/>
    </source>
</evidence>
<dbReference type="GO" id="GO:0004806">
    <property type="term" value="F:triacylglycerol lipase activity"/>
    <property type="evidence" value="ECO:0007669"/>
    <property type="project" value="TreeGrafter"/>
</dbReference>
<dbReference type="AlphaFoldDB" id="A0A1H5A623"/>